<dbReference type="EMBL" id="JACASE010000011">
    <property type="protein sequence ID" value="KAF6427998.1"/>
    <property type="molecule type" value="Genomic_DNA"/>
</dbReference>
<proteinExistence type="predicted"/>
<evidence type="ECO:0000313" key="2">
    <source>
        <dbReference type="EMBL" id="KAF6427998.1"/>
    </source>
</evidence>
<name>A0A7J8DXS6_ROUAE</name>
<dbReference type="Proteomes" id="UP000593571">
    <property type="component" value="Unassembled WGS sequence"/>
</dbReference>
<feature type="region of interest" description="Disordered" evidence="1">
    <location>
        <begin position="42"/>
        <end position="64"/>
    </location>
</feature>
<organism evidence="2 3">
    <name type="scientific">Rousettus aegyptiacus</name>
    <name type="common">Egyptian fruit bat</name>
    <name type="synonym">Pteropus aegyptiacus</name>
    <dbReference type="NCBI Taxonomy" id="9407"/>
    <lineage>
        <taxon>Eukaryota</taxon>
        <taxon>Metazoa</taxon>
        <taxon>Chordata</taxon>
        <taxon>Craniata</taxon>
        <taxon>Vertebrata</taxon>
        <taxon>Euteleostomi</taxon>
        <taxon>Mammalia</taxon>
        <taxon>Eutheria</taxon>
        <taxon>Laurasiatheria</taxon>
        <taxon>Chiroptera</taxon>
        <taxon>Yinpterochiroptera</taxon>
        <taxon>Pteropodoidea</taxon>
        <taxon>Pteropodidae</taxon>
        <taxon>Rousettinae</taxon>
        <taxon>Rousettus</taxon>
    </lineage>
</organism>
<gene>
    <name evidence="2" type="ORF">HJG63_008451</name>
</gene>
<comment type="caution">
    <text evidence="2">The sequence shown here is derived from an EMBL/GenBank/DDBJ whole genome shotgun (WGS) entry which is preliminary data.</text>
</comment>
<keyword evidence="3" id="KW-1185">Reference proteome</keyword>
<evidence type="ECO:0000313" key="3">
    <source>
        <dbReference type="Proteomes" id="UP000593571"/>
    </source>
</evidence>
<dbReference type="AlphaFoldDB" id="A0A7J8DXS6"/>
<accession>A0A7J8DXS6</accession>
<reference evidence="2 3" key="1">
    <citation type="journal article" date="2020" name="Nature">
        <title>Six reference-quality genomes reveal evolution of bat adaptations.</title>
        <authorList>
            <person name="Jebb D."/>
            <person name="Huang Z."/>
            <person name="Pippel M."/>
            <person name="Hughes G.M."/>
            <person name="Lavrichenko K."/>
            <person name="Devanna P."/>
            <person name="Winkler S."/>
            <person name="Jermiin L.S."/>
            <person name="Skirmuntt E.C."/>
            <person name="Katzourakis A."/>
            <person name="Burkitt-Gray L."/>
            <person name="Ray D.A."/>
            <person name="Sullivan K.A.M."/>
            <person name="Roscito J.G."/>
            <person name="Kirilenko B.M."/>
            <person name="Davalos L.M."/>
            <person name="Corthals A.P."/>
            <person name="Power M.L."/>
            <person name="Jones G."/>
            <person name="Ransome R.D."/>
            <person name="Dechmann D.K.N."/>
            <person name="Locatelli A.G."/>
            <person name="Puechmaille S.J."/>
            <person name="Fedrigo O."/>
            <person name="Jarvis E.D."/>
            <person name="Hiller M."/>
            <person name="Vernes S.C."/>
            <person name="Myers E.W."/>
            <person name="Teeling E.C."/>
        </authorList>
    </citation>
    <scope>NUCLEOTIDE SEQUENCE [LARGE SCALE GENOMIC DNA]</scope>
    <source>
        <strain evidence="2">MRouAeg1</strain>
        <tissue evidence="2">Muscle</tissue>
    </source>
</reference>
<sequence>MTLPRIYATEMRTRVRAKAVHSSMFPAVSFFVAKRWPQTRYPAAGLRGRGSPSSGAEGKRRPREAPHCVIPLLGYSRNDTLTEANGRLAAGWRRGVAPNRAPPGACDGAAAPRVSVAAVIRTLT</sequence>
<evidence type="ECO:0000256" key="1">
    <source>
        <dbReference type="SAM" id="MobiDB-lite"/>
    </source>
</evidence>
<protein>
    <submittedName>
        <fullName evidence="2">Uncharacterized protein</fullName>
    </submittedName>
</protein>